<dbReference type="GO" id="GO:0006508">
    <property type="term" value="P:proteolysis"/>
    <property type="evidence" value="ECO:0007669"/>
    <property type="project" value="UniProtKB-KW"/>
</dbReference>
<dbReference type="CDD" id="cd21112">
    <property type="entry name" value="alphaLP-like"/>
    <property type="match status" value="1"/>
</dbReference>
<protein>
    <submittedName>
        <fullName evidence="8">S1 family peptidase</fullName>
    </submittedName>
</protein>
<dbReference type="RefSeq" id="WP_211038291.1">
    <property type="nucleotide sequence ID" value="NZ_JAELVF020000001.1"/>
</dbReference>
<evidence type="ECO:0000256" key="6">
    <source>
        <dbReference type="SAM" id="SignalP"/>
    </source>
</evidence>
<evidence type="ECO:0000313" key="8">
    <source>
        <dbReference type="EMBL" id="MBU7599334.1"/>
    </source>
</evidence>
<sequence>MTPVTTQLRHRPDRRGIRARVAALVGALCAALALTLAAPHPAAAAPGPDTAAAPPPQIADRAQSARTPAAVDAVRGGQTLFTSGGRCVVAYNATDGSDYFGLMAGHCGTAGTQWYADAGLSVPVGTTHAAQFPGASWSVVRYTNPNLDYPSEVVGGTTPVRVTGAGNPSVGQSVCRFGSTTGHHCGTVLALNQTINYPEGTVTGLFRTNLCAEPGDTGGPVLAGGTALGILVGGSGNCAVGGQTYYQPVIPVLSALGLTIGY</sequence>
<keyword evidence="5" id="KW-1015">Disulfide bond</keyword>
<comment type="caution">
    <text evidence="8">The sequence shown here is derived from an EMBL/GenBank/DDBJ whole genome shotgun (WGS) entry which is preliminary data.</text>
</comment>
<evidence type="ECO:0000256" key="2">
    <source>
        <dbReference type="ARBA" id="ARBA00022670"/>
    </source>
</evidence>
<evidence type="ECO:0000256" key="5">
    <source>
        <dbReference type="ARBA" id="ARBA00023157"/>
    </source>
</evidence>
<evidence type="ECO:0000256" key="4">
    <source>
        <dbReference type="ARBA" id="ARBA00022825"/>
    </source>
</evidence>
<dbReference type="AlphaFoldDB" id="A0A949JNC4"/>
<accession>A0A949JNC4</accession>
<keyword evidence="2" id="KW-0645">Protease</keyword>
<dbReference type="InterPro" id="IPR009003">
    <property type="entry name" value="Peptidase_S1_PA"/>
</dbReference>
<reference evidence="8" key="1">
    <citation type="submission" date="2021-06" db="EMBL/GenBank/DDBJ databases">
        <title>Sequencing of actinobacteria type strains.</title>
        <authorList>
            <person name="Nguyen G.-S."/>
            <person name="Wentzel A."/>
        </authorList>
    </citation>
    <scope>NUCLEOTIDE SEQUENCE</scope>
    <source>
        <strain evidence="8">P38-E01</strain>
    </source>
</reference>
<dbReference type="PRINTS" id="PR00861">
    <property type="entry name" value="ALYTICPTASE"/>
</dbReference>
<gene>
    <name evidence="8" type="ORF">JGS22_017360</name>
</gene>
<keyword evidence="9" id="KW-1185">Reference proteome</keyword>
<evidence type="ECO:0000256" key="1">
    <source>
        <dbReference type="ARBA" id="ARBA00007664"/>
    </source>
</evidence>
<feature type="chain" id="PRO_5038073026" evidence="6">
    <location>
        <begin position="45"/>
        <end position="262"/>
    </location>
</feature>
<dbReference type="Proteomes" id="UP000694501">
    <property type="component" value="Unassembled WGS sequence"/>
</dbReference>
<dbReference type="SUPFAM" id="SSF50494">
    <property type="entry name" value="Trypsin-like serine proteases"/>
    <property type="match status" value="1"/>
</dbReference>
<dbReference type="GO" id="GO:0004252">
    <property type="term" value="F:serine-type endopeptidase activity"/>
    <property type="evidence" value="ECO:0007669"/>
    <property type="project" value="InterPro"/>
</dbReference>
<dbReference type="InterPro" id="IPR001316">
    <property type="entry name" value="Pept_S1A_streptogrisin"/>
</dbReference>
<dbReference type="Pfam" id="PF00089">
    <property type="entry name" value="Trypsin"/>
    <property type="match status" value="1"/>
</dbReference>
<feature type="signal peptide" evidence="6">
    <location>
        <begin position="1"/>
        <end position="44"/>
    </location>
</feature>
<keyword evidence="3" id="KW-0378">Hydrolase</keyword>
<evidence type="ECO:0000313" key="9">
    <source>
        <dbReference type="Proteomes" id="UP000694501"/>
    </source>
</evidence>
<dbReference type="Gene3D" id="2.40.10.10">
    <property type="entry name" value="Trypsin-like serine proteases"/>
    <property type="match status" value="2"/>
</dbReference>
<comment type="similarity">
    <text evidence="1">Belongs to the peptidase S1 family.</text>
</comment>
<dbReference type="InterPro" id="IPR043504">
    <property type="entry name" value="Peptidase_S1_PA_chymotrypsin"/>
</dbReference>
<evidence type="ECO:0000259" key="7">
    <source>
        <dbReference type="Pfam" id="PF00089"/>
    </source>
</evidence>
<evidence type="ECO:0000256" key="3">
    <source>
        <dbReference type="ARBA" id="ARBA00022801"/>
    </source>
</evidence>
<organism evidence="8 9">
    <name type="scientific">Streptomyces tardus</name>
    <dbReference type="NCBI Taxonomy" id="2780544"/>
    <lineage>
        <taxon>Bacteria</taxon>
        <taxon>Bacillati</taxon>
        <taxon>Actinomycetota</taxon>
        <taxon>Actinomycetes</taxon>
        <taxon>Kitasatosporales</taxon>
        <taxon>Streptomycetaceae</taxon>
        <taxon>Streptomyces</taxon>
    </lineage>
</organism>
<proteinExistence type="inferred from homology"/>
<keyword evidence="4" id="KW-0720">Serine protease</keyword>
<dbReference type="EMBL" id="JAELVF020000001">
    <property type="protein sequence ID" value="MBU7599334.1"/>
    <property type="molecule type" value="Genomic_DNA"/>
</dbReference>
<name>A0A949JNC4_9ACTN</name>
<dbReference type="InterPro" id="IPR001254">
    <property type="entry name" value="Trypsin_dom"/>
</dbReference>
<keyword evidence="6" id="KW-0732">Signal</keyword>
<feature type="domain" description="Peptidase S1" evidence="7">
    <location>
        <begin position="157"/>
        <end position="253"/>
    </location>
</feature>